<keyword evidence="7" id="KW-1185">Reference proteome</keyword>
<evidence type="ECO:0000256" key="1">
    <source>
        <dbReference type="SAM" id="Phobius"/>
    </source>
</evidence>
<dbReference type="PaxDb" id="523841-HFX_2202"/>
<dbReference type="HOGENOM" id="CLU_159082_0_2_2"/>
<dbReference type="eggNOG" id="arCOG03916">
    <property type="taxonomic scope" value="Archaea"/>
</dbReference>
<feature type="transmembrane region" description="Helical" evidence="1">
    <location>
        <begin position="85"/>
        <end position="106"/>
    </location>
</feature>
<dbReference type="EMBL" id="CP007551">
    <property type="protein sequence ID" value="AHZ23270.1"/>
    <property type="molecule type" value="Genomic_DNA"/>
</dbReference>
<evidence type="ECO:0000313" key="5">
    <source>
        <dbReference type="EMBL" id="QCQ73868.1"/>
    </source>
</evidence>
<dbReference type="AlphaFoldDB" id="I3R6N1"/>
<keyword evidence="1" id="KW-1133">Transmembrane helix</keyword>
<protein>
    <submittedName>
        <fullName evidence="2">Uncharacterized protein</fullName>
    </submittedName>
</protein>
<proteinExistence type="predicted"/>
<dbReference type="Proteomes" id="UP000011603">
    <property type="component" value="Unassembled WGS sequence"/>
</dbReference>
<evidence type="ECO:0000313" key="9">
    <source>
        <dbReference type="Proteomes" id="UP000299011"/>
    </source>
</evidence>
<sequence>MIPLHADSASVYAAYLVLLGITLVAIAMGLFIVFQAYRGYRRNQSQPMLYLAIGFALLTVIPFGISLAGASVGQLLGAEPIVYTYYLPIVGRIVEVCGLGVILYSLSIR</sequence>
<keyword evidence="1" id="KW-0472">Membrane</keyword>
<dbReference type="EMBL" id="CP001868">
    <property type="protein sequence ID" value="AFK19891.1"/>
    <property type="molecule type" value="Genomic_DNA"/>
</dbReference>
<reference evidence="2" key="5">
    <citation type="submission" date="2014-05" db="EMBL/GenBank/DDBJ databases">
        <authorList>
            <person name="Wang L."/>
            <person name="Yang H."/>
            <person name="Xiang H."/>
        </authorList>
    </citation>
    <scope>NUCLEOTIDE SEQUENCE</scope>
    <source>
        <strain evidence="2">CGMCC 1.2087</strain>
    </source>
</reference>
<reference evidence="4 7" key="3">
    <citation type="journal article" date="2014" name="PLoS Genet.">
        <title>Phylogenetically driven sequencing of extremely halophilic archaea reveals strategies for static and dynamic osmo-response.</title>
        <authorList>
            <person name="Becker E.A."/>
            <person name="Seitzer P.M."/>
            <person name="Tritt A."/>
            <person name="Larsen D."/>
            <person name="Krusor M."/>
            <person name="Yao A.I."/>
            <person name="Wu D."/>
            <person name="Madern D."/>
            <person name="Eisen J.A."/>
            <person name="Darling A.E."/>
            <person name="Facciotti M.T."/>
        </authorList>
    </citation>
    <scope>NUCLEOTIDE SEQUENCE [LARGE SCALE GENOMIC DNA]</scope>
    <source>
        <strain evidence="4">ATCC 33500</strain>
        <strain evidence="7">ATCC 33500 / DSM 1411 / JCM 8866 / NBRC 14739 / NCIMB 2177 / R-4</strain>
    </source>
</reference>
<dbReference type="EMBL" id="AOLO01000011">
    <property type="protein sequence ID" value="ELZ99435.1"/>
    <property type="molecule type" value="Genomic_DNA"/>
</dbReference>
<gene>
    <name evidence="2" type="ordered locus">HFX_2202</name>
    <name evidence="3" type="ORF">BM92_11755</name>
    <name evidence="4" type="ORF">C439_12814</name>
    <name evidence="5" type="ORF">E6P09_00680</name>
</gene>
<keyword evidence="1" id="KW-0812">Transmembrane</keyword>
<dbReference type="EMBL" id="CP039139">
    <property type="protein sequence ID" value="QCQ73868.1"/>
    <property type="molecule type" value="Genomic_DNA"/>
</dbReference>
<name>I3R6N1_HALMT</name>
<evidence type="ECO:0000313" key="4">
    <source>
        <dbReference type="EMBL" id="ELZ99435.1"/>
    </source>
</evidence>
<reference evidence="5 9" key="6">
    <citation type="submission" date="2019-04" db="EMBL/GenBank/DDBJ databases">
        <title>Methylomes of two halophilic Archaea, Haloarcula marismortui and Haloferax mediterranei.</title>
        <authorList>
            <person name="DasSarma S."/>
            <person name="DasSarma P."/>
            <person name="DasSarma S."/>
            <person name="Fomenkov A."/>
            <person name="Vincze T."/>
            <person name="Anton B.P."/>
            <person name="Roberts R.J."/>
        </authorList>
    </citation>
    <scope>NUCLEOTIDE SEQUENCE [LARGE SCALE GENOMIC DNA]</scope>
    <source>
        <strain evidence="5">ATCC 33500</strain>
        <strain evidence="9">ATCC 33500 / DSM 1411 / JCM 8866 / NBRC 14739 / NCIMB 2177 / R-4</strain>
    </source>
</reference>
<dbReference type="InterPro" id="IPR055943">
    <property type="entry name" value="DUF7521"/>
</dbReference>
<reference evidence="2" key="1">
    <citation type="journal article" date="2012" name="Appl. Environ. Microbiol.">
        <title>Identification of the haloarchaeal phasin (PhaP) that functions in polyhydroxyalkanoate accumulation and granule formation in Haloferax mediterranei.</title>
        <authorList>
            <person name="Cai S."/>
            <person name="Cai L."/>
            <person name="Liu H."/>
            <person name="Liu X."/>
            <person name="Han J."/>
            <person name="Zhou J."/>
            <person name="Xiang H."/>
        </authorList>
    </citation>
    <scope>NUCLEOTIDE SEQUENCE</scope>
    <source>
        <strain evidence="2">CGMCC 1.2087</strain>
    </source>
</reference>
<organism evidence="2 6">
    <name type="scientific">Haloferax mediterranei (strain ATCC 33500 / DSM 1411 / JCM 8866 / NBRC 14739 / NCIMB 2177 / R-4)</name>
    <name type="common">Halobacterium mediterranei</name>
    <dbReference type="NCBI Taxonomy" id="523841"/>
    <lineage>
        <taxon>Archaea</taxon>
        <taxon>Methanobacteriati</taxon>
        <taxon>Methanobacteriota</taxon>
        <taxon>Stenosarchaea group</taxon>
        <taxon>Halobacteria</taxon>
        <taxon>Halobacteriales</taxon>
        <taxon>Haloferacaceae</taxon>
        <taxon>Haloferax</taxon>
    </lineage>
</organism>
<feature type="transmembrane region" description="Helical" evidence="1">
    <location>
        <begin position="49"/>
        <end position="73"/>
    </location>
</feature>
<evidence type="ECO:0000313" key="8">
    <source>
        <dbReference type="Proteomes" id="UP000027075"/>
    </source>
</evidence>
<dbReference type="Proteomes" id="UP000299011">
    <property type="component" value="Chromosome"/>
</dbReference>
<dbReference type="STRING" id="523841.HFX_2202"/>
<dbReference type="OrthoDB" id="221164at2157"/>
<dbReference type="RefSeq" id="WP_004059612.1">
    <property type="nucleotide sequence ID" value="NC_017941.2"/>
</dbReference>
<accession>I3R6N1</accession>
<dbReference type="Proteomes" id="UP000027075">
    <property type="component" value="Chromosome"/>
</dbReference>
<dbReference type="GeneID" id="40154887"/>
<dbReference type="Proteomes" id="UP000006469">
    <property type="component" value="Chromosome"/>
</dbReference>
<reference evidence="2 6" key="2">
    <citation type="journal article" date="2012" name="J. Bacteriol.">
        <title>Complete genome sequence of the metabolically versatile halophilic archaeon Haloferax mediterranei, a poly(3-hydroxybutyrate-co-3-hydroxyvalerate) producer.</title>
        <authorList>
            <person name="Han J."/>
            <person name="Zhang F."/>
            <person name="Hou J."/>
            <person name="Liu X."/>
            <person name="Li M."/>
            <person name="Liu H."/>
            <person name="Cai L."/>
            <person name="Zhang B."/>
            <person name="Chen Y."/>
            <person name="Zhou J."/>
            <person name="Hu S."/>
            <person name="Xiang H."/>
        </authorList>
    </citation>
    <scope>NUCLEOTIDE SEQUENCE [LARGE SCALE GENOMIC DNA]</scope>
    <source>
        <strain evidence="6">ATCC 33500 / DSM 1411 / JCM 8866 / NBRC 14739 / NCIMB 2177 / R-4</strain>
        <strain evidence="2">CGMCC 1.2087</strain>
    </source>
</reference>
<evidence type="ECO:0000313" key="6">
    <source>
        <dbReference type="Proteomes" id="UP000006469"/>
    </source>
</evidence>
<reference evidence="3 8" key="4">
    <citation type="submission" date="2014-04" db="EMBL/GenBank/DDBJ databases">
        <title>Transcriptional profiles of Haloferax mediterranei on the basis of nitrogen availability.</title>
        <authorList>
            <person name="Bautista V."/>
        </authorList>
    </citation>
    <scope>NUCLEOTIDE SEQUENCE [LARGE SCALE GENOMIC DNA]</scope>
    <source>
        <strain evidence="3">ATCC 33500</strain>
        <strain evidence="8">ATCC 33500 / DSM 1411 / JCM 8866 / NBRC 14739 / NCIMB 2177 / R-4</strain>
    </source>
</reference>
<dbReference type="Pfam" id="PF24365">
    <property type="entry name" value="DUF7521"/>
    <property type="match status" value="1"/>
</dbReference>
<dbReference type="KEGG" id="hme:HFX_2202"/>
<evidence type="ECO:0000313" key="3">
    <source>
        <dbReference type="EMBL" id="AHZ23270.1"/>
    </source>
</evidence>
<feature type="transmembrane region" description="Helical" evidence="1">
    <location>
        <begin position="12"/>
        <end position="37"/>
    </location>
</feature>
<evidence type="ECO:0000313" key="7">
    <source>
        <dbReference type="Proteomes" id="UP000011603"/>
    </source>
</evidence>
<dbReference type="PATRIC" id="fig|523841.21.peg.2584"/>
<evidence type="ECO:0000313" key="2">
    <source>
        <dbReference type="EMBL" id="AFK19891.1"/>
    </source>
</evidence>